<protein>
    <submittedName>
        <fullName evidence="2">DUF1365 domain-containing protein</fullName>
    </submittedName>
</protein>
<feature type="region of interest" description="Disordered" evidence="1">
    <location>
        <begin position="247"/>
        <end position="284"/>
    </location>
</feature>
<reference evidence="2" key="1">
    <citation type="submission" date="2022-06" db="EMBL/GenBank/DDBJ databases">
        <title>Aeoliella straminimaris, a novel planctomycete from sediments.</title>
        <authorList>
            <person name="Vitorino I.R."/>
            <person name="Lage O.M."/>
        </authorList>
    </citation>
    <scope>NUCLEOTIDE SEQUENCE</scope>
    <source>
        <strain evidence="2">ICT_H6.2</strain>
    </source>
</reference>
<dbReference type="AlphaFoldDB" id="A0A9X2JH17"/>
<dbReference type="Pfam" id="PF07103">
    <property type="entry name" value="DUF1365"/>
    <property type="match status" value="1"/>
</dbReference>
<name>A0A9X2JH17_9BACT</name>
<evidence type="ECO:0000313" key="2">
    <source>
        <dbReference type="EMBL" id="MCO6042449.1"/>
    </source>
</evidence>
<gene>
    <name evidence="2" type="ORF">NG895_00880</name>
</gene>
<dbReference type="InterPro" id="IPR010775">
    <property type="entry name" value="DUF1365"/>
</dbReference>
<proteinExistence type="predicted"/>
<evidence type="ECO:0000256" key="1">
    <source>
        <dbReference type="SAM" id="MobiDB-lite"/>
    </source>
</evidence>
<feature type="compositionally biased region" description="Low complexity" evidence="1">
    <location>
        <begin position="252"/>
        <end position="261"/>
    </location>
</feature>
<dbReference type="PANTHER" id="PTHR33973">
    <property type="entry name" value="OS07G0153300 PROTEIN"/>
    <property type="match status" value="1"/>
</dbReference>
<evidence type="ECO:0000313" key="3">
    <source>
        <dbReference type="Proteomes" id="UP001155241"/>
    </source>
</evidence>
<dbReference type="EMBL" id="JAMXLR010000003">
    <property type="protein sequence ID" value="MCO6042449.1"/>
    <property type="molecule type" value="Genomic_DNA"/>
</dbReference>
<comment type="caution">
    <text evidence="2">The sequence shown here is derived from an EMBL/GenBank/DDBJ whole genome shotgun (WGS) entry which is preliminary data.</text>
</comment>
<dbReference type="RefSeq" id="WP_252850548.1">
    <property type="nucleotide sequence ID" value="NZ_JAMXLR010000003.1"/>
</dbReference>
<dbReference type="Proteomes" id="UP001155241">
    <property type="component" value="Unassembled WGS sequence"/>
</dbReference>
<organism evidence="2 3">
    <name type="scientific">Aeoliella straminimaris</name>
    <dbReference type="NCBI Taxonomy" id="2954799"/>
    <lineage>
        <taxon>Bacteria</taxon>
        <taxon>Pseudomonadati</taxon>
        <taxon>Planctomycetota</taxon>
        <taxon>Planctomycetia</taxon>
        <taxon>Pirellulales</taxon>
        <taxon>Lacipirellulaceae</taxon>
        <taxon>Aeoliella</taxon>
    </lineage>
</organism>
<dbReference type="PANTHER" id="PTHR33973:SF4">
    <property type="entry name" value="OS07G0153300 PROTEIN"/>
    <property type="match status" value="1"/>
</dbReference>
<accession>A0A9X2JH17</accession>
<keyword evidence="3" id="KW-1185">Reference proteome</keyword>
<sequence length="284" mass="32681">MHSCLYEGAVAHHRRDPVTHRFRYGLVMAYLDLEELPQLVGRGNLLSDSRYGLASFRASDRLFDDSQTLDTQVRELCAQRSGNRPTGPIRVLTQLRWYGYYFSPLNLYFAFDPAGEQVEQVLAEVNNTPWGERHAYVLCDRNRTTAGQLRFEHAKDFHVSPFMSMEGDYRWRLTPPGEHLTVCLSRRLPAERSFDAGLTLRRKPLTAANLRWALVRYPAMTAQVTAAIYYQALKLWWKQCPYYPHPQRSRTSRSSEQQPTTPIKPPVNDRDASRQRGATSSISG</sequence>